<dbReference type="AlphaFoldDB" id="A0A1B9NTH2"/>
<protein>
    <submittedName>
        <fullName evidence="2">Peptidase</fullName>
    </submittedName>
</protein>
<evidence type="ECO:0000256" key="1">
    <source>
        <dbReference type="SAM" id="Phobius"/>
    </source>
</evidence>
<dbReference type="InterPro" id="IPR009045">
    <property type="entry name" value="Zn_M74/Hedgehog-like"/>
</dbReference>
<accession>A0A1B9NTH2</accession>
<dbReference type="EMBL" id="MAJU01000031">
    <property type="protein sequence ID" value="OCH16998.1"/>
    <property type="molecule type" value="Genomic_DNA"/>
</dbReference>
<dbReference type="STRING" id="688.A6E04_19280"/>
<name>A0A1B9NTH2_ALILO</name>
<proteinExistence type="predicted"/>
<dbReference type="CDD" id="cd14845">
    <property type="entry name" value="L-Ala-D-Glu_peptidase_like"/>
    <property type="match status" value="1"/>
</dbReference>
<dbReference type="RefSeq" id="WP_065612125.1">
    <property type="nucleotide sequence ID" value="NZ_CAWMPN010000031.1"/>
</dbReference>
<keyword evidence="1" id="KW-0812">Transmembrane</keyword>
<feature type="transmembrane region" description="Helical" evidence="1">
    <location>
        <begin position="85"/>
        <end position="105"/>
    </location>
</feature>
<evidence type="ECO:0000313" key="2">
    <source>
        <dbReference type="EMBL" id="OCH16998.1"/>
    </source>
</evidence>
<dbReference type="Gene3D" id="3.30.1380.10">
    <property type="match status" value="1"/>
</dbReference>
<sequence>MNKFSRTSAARLATCHPDLQKVITKALEVCDCSIICGHRSKEEQNALFAEGKSQLQYPNGKHNTLPSRAVDVAPYPIDWNDREQFSYFAGVVIGIGASMGIAIRWGGDWDSDFDLKDNNFDDLVHFELR</sequence>
<comment type="caution">
    <text evidence="2">The sequence shown here is derived from an EMBL/GenBank/DDBJ whole genome shotgun (WGS) entry which is preliminary data.</text>
</comment>
<reference evidence="2 3" key="1">
    <citation type="submission" date="2016-06" db="EMBL/GenBank/DDBJ databases">
        <authorList>
            <person name="Kjaerup R.B."/>
            <person name="Dalgaard T.S."/>
            <person name="Juul-Madsen H.R."/>
        </authorList>
    </citation>
    <scope>NUCLEOTIDE SEQUENCE [LARGE SCALE GENOMIC DNA]</scope>
    <source>
        <strain evidence="2 3">1S159</strain>
    </source>
</reference>
<dbReference type="Proteomes" id="UP000093523">
    <property type="component" value="Unassembled WGS sequence"/>
</dbReference>
<organism evidence="2 3">
    <name type="scientific">Aliivibrio logei</name>
    <name type="common">Vibrio logei</name>
    <dbReference type="NCBI Taxonomy" id="688"/>
    <lineage>
        <taxon>Bacteria</taxon>
        <taxon>Pseudomonadati</taxon>
        <taxon>Pseudomonadota</taxon>
        <taxon>Gammaproteobacteria</taxon>
        <taxon>Vibrionales</taxon>
        <taxon>Vibrionaceae</taxon>
        <taxon>Aliivibrio</taxon>
    </lineage>
</organism>
<gene>
    <name evidence="2" type="ORF">A6E04_19280</name>
</gene>
<keyword evidence="1" id="KW-1133">Transmembrane helix</keyword>
<evidence type="ECO:0000313" key="3">
    <source>
        <dbReference type="Proteomes" id="UP000093523"/>
    </source>
</evidence>
<dbReference type="SUPFAM" id="SSF55166">
    <property type="entry name" value="Hedgehog/DD-peptidase"/>
    <property type="match status" value="1"/>
</dbReference>
<keyword evidence="1" id="KW-0472">Membrane</keyword>
<dbReference type="OrthoDB" id="8479979at2"/>